<evidence type="ECO:0000313" key="1">
    <source>
        <dbReference type="EMBL" id="ASP47482.1"/>
    </source>
</evidence>
<evidence type="ECO:0008006" key="3">
    <source>
        <dbReference type="Google" id="ProtNLM"/>
    </source>
</evidence>
<dbReference type="EMBL" id="CP020465">
    <property type="protein sequence ID" value="ASP47482.1"/>
    <property type="molecule type" value="Genomic_DNA"/>
</dbReference>
<dbReference type="InterPro" id="IPR011033">
    <property type="entry name" value="PRC_barrel-like_sf"/>
</dbReference>
<dbReference type="GO" id="GO:0030077">
    <property type="term" value="C:plasma membrane light-harvesting complex"/>
    <property type="evidence" value="ECO:0007669"/>
    <property type="project" value="InterPro"/>
</dbReference>
<reference evidence="1 2" key="1">
    <citation type="submission" date="2017-08" db="EMBL/GenBank/DDBJ databases">
        <title>Complete genome of Colwellia sp. NB097-1, a psychrophile bacterium ioslated from Bering Sea.</title>
        <authorList>
            <person name="Chen X."/>
        </authorList>
    </citation>
    <scope>NUCLEOTIDE SEQUENCE [LARGE SCALE GENOMIC DNA]</scope>
    <source>
        <strain evidence="1 2">NB097-1</strain>
    </source>
</reference>
<dbReference type="Gene3D" id="3.90.50.10">
    <property type="entry name" value="Photosynthetic Reaction Center, subunit H, domain 2"/>
    <property type="match status" value="2"/>
</dbReference>
<accession>A0A222G6W2</accession>
<dbReference type="InterPro" id="IPR014747">
    <property type="entry name" value="Bac_photo_RC_H_C"/>
</dbReference>
<dbReference type="OrthoDB" id="9793882at2"/>
<proteinExistence type="predicted"/>
<dbReference type="Proteomes" id="UP000202259">
    <property type="component" value="Chromosome"/>
</dbReference>
<dbReference type="RefSeq" id="WP_081150157.1">
    <property type="nucleotide sequence ID" value="NZ_CP020465.1"/>
</dbReference>
<dbReference type="SUPFAM" id="SSF50346">
    <property type="entry name" value="PRC-barrel domain"/>
    <property type="match status" value="2"/>
</dbReference>
<evidence type="ECO:0000313" key="2">
    <source>
        <dbReference type="Proteomes" id="UP000202259"/>
    </source>
</evidence>
<gene>
    <name evidence="1" type="ORF">B5D82_06780</name>
</gene>
<dbReference type="GO" id="GO:0019684">
    <property type="term" value="P:photosynthesis, light reaction"/>
    <property type="evidence" value="ECO:0007669"/>
    <property type="project" value="InterPro"/>
</dbReference>
<sequence length="249" mass="28859">MLVNLEELNGSTIHAVDGEIGQVTDVYFDDRHWTIRFMVVDIQPWVPLSEKTLISPISLLEYDIEEQQLNVSITKDKVKNSPQIDEHETVSREFEKSYFDYYAYGYYWVGPGAWGEYAYPMALVKPNTLSKDSSETEETKTTNHLRSTNEVTHYGIDALDGKKGYIKDFICDTDSWSLLYIVVDTRDWLPGGKKVLISPKHLDKLNWEEKTVTCNLSFEQIKACPEYNDDKLNDVEYLAEIKNKLMFNK</sequence>
<name>A0A222G6W2_9GAMM</name>
<organism evidence="1 2">
    <name type="scientific">Cognaticolwellia beringensis</name>
    <dbReference type="NCBI Taxonomy" id="1967665"/>
    <lineage>
        <taxon>Bacteria</taxon>
        <taxon>Pseudomonadati</taxon>
        <taxon>Pseudomonadota</taxon>
        <taxon>Gammaproteobacteria</taxon>
        <taxon>Alteromonadales</taxon>
        <taxon>Colwelliaceae</taxon>
        <taxon>Cognaticolwellia</taxon>
    </lineage>
</organism>
<protein>
    <recommendedName>
        <fullName evidence="3">PRC-barrel domain containing protein</fullName>
    </recommendedName>
</protein>
<dbReference type="AlphaFoldDB" id="A0A222G6W2"/>
<dbReference type="KEGG" id="cber:B5D82_06780"/>
<keyword evidence="2" id="KW-1185">Reference proteome</keyword>